<dbReference type="AlphaFoldDB" id="D2V469"/>
<dbReference type="VEuPathDB" id="AmoebaDB:NAEGRDRAFT_63616"/>
<dbReference type="GeneID" id="8849787"/>
<dbReference type="KEGG" id="ngr:NAEGRDRAFT_63616"/>
<evidence type="ECO:0000313" key="2">
    <source>
        <dbReference type="Proteomes" id="UP000006671"/>
    </source>
</evidence>
<organism evidence="2">
    <name type="scientific">Naegleria gruberi</name>
    <name type="common">Amoeba</name>
    <dbReference type="NCBI Taxonomy" id="5762"/>
    <lineage>
        <taxon>Eukaryota</taxon>
        <taxon>Discoba</taxon>
        <taxon>Heterolobosea</taxon>
        <taxon>Tetramitia</taxon>
        <taxon>Eutetramitia</taxon>
        <taxon>Vahlkampfiidae</taxon>
        <taxon>Naegleria</taxon>
    </lineage>
</organism>
<name>D2V469_NAEGR</name>
<accession>D2V469</accession>
<sequence length="376" mass="43807">MYFMDKLLSNNQFRSDVMEGKDIPLINMIDNNTKISENVFATLATTSVSTPIIQQLLATNFVQVNTSIVSSFKLREIIEPPTTELSVKQVWDNTLSFMYYHGMLTFSEEDNSFCKTLLIPNEIAQKQYFYELENIVSLTQNDMILRYKHPSVDIVKKILENIIGERYIHYDNSFSEGALQHAIYCVLQAYYKHGNSYFQVKTESGINEQHFSENQKVDNDFDKRTDIILESDKDVIIFELKRISPNGLTWNDKQLKYVLKQRTKSKSKILIEQYRRTMFDVLSGKWKRPKTVERINEGLSELFENELLNLPLNETYLFGTDKEEMKIVSHVVEKAKTQLSDYVKLLKENKKFSTKPIHAFVVVQVGTPIIVQKTDK</sequence>
<dbReference type="InParanoid" id="D2V469"/>
<dbReference type="RefSeq" id="XP_002681211.1">
    <property type="nucleotide sequence ID" value="XM_002681165.1"/>
</dbReference>
<gene>
    <name evidence="1" type="ORF">NAEGRDRAFT_63616</name>
</gene>
<dbReference type="EMBL" id="GG738851">
    <property type="protein sequence ID" value="EFC48467.1"/>
    <property type="molecule type" value="Genomic_DNA"/>
</dbReference>
<protein>
    <submittedName>
        <fullName evidence="1">Predicted protein</fullName>
    </submittedName>
</protein>
<dbReference type="Proteomes" id="UP000006671">
    <property type="component" value="Unassembled WGS sequence"/>
</dbReference>
<keyword evidence="2" id="KW-1185">Reference proteome</keyword>
<reference evidence="1 2" key="1">
    <citation type="journal article" date="2010" name="Cell">
        <title>The genome of Naegleria gruberi illuminates early eukaryotic versatility.</title>
        <authorList>
            <person name="Fritz-Laylin L.K."/>
            <person name="Prochnik S.E."/>
            <person name="Ginger M.L."/>
            <person name="Dacks J.B."/>
            <person name="Carpenter M.L."/>
            <person name="Field M.C."/>
            <person name="Kuo A."/>
            <person name="Paredez A."/>
            <person name="Chapman J."/>
            <person name="Pham J."/>
            <person name="Shu S."/>
            <person name="Neupane R."/>
            <person name="Cipriano M."/>
            <person name="Mancuso J."/>
            <person name="Tu H."/>
            <person name="Salamov A."/>
            <person name="Lindquist E."/>
            <person name="Shapiro H."/>
            <person name="Lucas S."/>
            <person name="Grigoriev I.V."/>
            <person name="Cande W.Z."/>
            <person name="Fulton C."/>
            <person name="Rokhsar D.S."/>
            <person name="Dawson S.C."/>
        </authorList>
    </citation>
    <scope>NUCLEOTIDE SEQUENCE [LARGE SCALE GENOMIC DNA]</scope>
    <source>
        <strain evidence="1 2">NEG-M</strain>
    </source>
</reference>
<proteinExistence type="predicted"/>
<evidence type="ECO:0000313" key="1">
    <source>
        <dbReference type="EMBL" id="EFC48467.1"/>
    </source>
</evidence>